<accession>A0ABP4GJB1</accession>
<dbReference type="PANTHER" id="PTHR42810">
    <property type="entry name" value="PURINE PERMEASE C1399.01C-RELATED"/>
    <property type="match status" value="1"/>
</dbReference>
<dbReference type="PANTHER" id="PTHR42810:SF4">
    <property type="entry name" value="URIC ACID TRANSPORTER UACT"/>
    <property type="match status" value="1"/>
</dbReference>
<feature type="transmembrane region" description="Helical" evidence="9">
    <location>
        <begin position="393"/>
        <end position="410"/>
    </location>
</feature>
<feature type="transmembrane region" description="Helical" evidence="9">
    <location>
        <begin position="422"/>
        <end position="444"/>
    </location>
</feature>
<dbReference type="InterPro" id="IPR006042">
    <property type="entry name" value="Xan_ur_permease"/>
</dbReference>
<feature type="transmembrane region" description="Helical" evidence="9">
    <location>
        <begin position="360"/>
        <end position="381"/>
    </location>
</feature>
<keyword evidence="4" id="KW-1003">Cell membrane</keyword>
<dbReference type="NCBIfam" id="NF037981">
    <property type="entry name" value="NCS2_1"/>
    <property type="match status" value="1"/>
</dbReference>
<evidence type="ECO:0000313" key="11">
    <source>
        <dbReference type="Proteomes" id="UP001500653"/>
    </source>
</evidence>
<evidence type="ECO:0000256" key="6">
    <source>
        <dbReference type="ARBA" id="ARBA00022989"/>
    </source>
</evidence>
<keyword evidence="6 9" id="KW-1133">Transmembrane helix</keyword>
<feature type="transmembrane region" description="Helical" evidence="9">
    <location>
        <begin position="151"/>
        <end position="173"/>
    </location>
</feature>
<dbReference type="Pfam" id="PF00860">
    <property type="entry name" value="Xan_ur_permease"/>
    <property type="match status" value="1"/>
</dbReference>
<comment type="caution">
    <text evidence="10">The sequence shown here is derived from an EMBL/GenBank/DDBJ whole genome shotgun (WGS) entry which is preliminary data.</text>
</comment>
<feature type="transmembrane region" description="Helical" evidence="9">
    <location>
        <begin position="67"/>
        <end position="88"/>
    </location>
</feature>
<evidence type="ECO:0000256" key="2">
    <source>
        <dbReference type="ARBA" id="ARBA00008821"/>
    </source>
</evidence>
<dbReference type="InterPro" id="IPR017588">
    <property type="entry name" value="UacT-like"/>
</dbReference>
<feature type="transmembrane region" description="Helical" evidence="9">
    <location>
        <begin position="120"/>
        <end position="142"/>
    </location>
</feature>
<feature type="transmembrane region" description="Helical" evidence="9">
    <location>
        <begin position="42"/>
        <end position="61"/>
    </location>
</feature>
<gene>
    <name evidence="10" type="ORF">GCM10009676_01250</name>
</gene>
<reference evidence="11" key="1">
    <citation type="journal article" date="2019" name="Int. J. Syst. Evol. Microbiol.">
        <title>The Global Catalogue of Microorganisms (GCM) 10K type strain sequencing project: providing services to taxonomists for standard genome sequencing and annotation.</title>
        <authorList>
            <consortium name="The Broad Institute Genomics Platform"/>
            <consortium name="The Broad Institute Genome Sequencing Center for Infectious Disease"/>
            <person name="Wu L."/>
            <person name="Ma J."/>
        </authorList>
    </citation>
    <scope>NUCLEOTIDE SEQUENCE [LARGE SCALE GENOMIC DNA]</scope>
    <source>
        <strain evidence="11">JCM 13023</strain>
    </source>
</reference>
<dbReference type="InterPro" id="IPR006043">
    <property type="entry name" value="NCS2"/>
</dbReference>
<comment type="subcellular location">
    <subcellularLocation>
        <location evidence="1">Cell membrane</location>
        <topology evidence="1">Multi-pass membrane protein</topology>
    </subcellularLocation>
</comment>
<keyword evidence="7 9" id="KW-0472">Membrane</keyword>
<feature type="transmembrane region" description="Helical" evidence="9">
    <location>
        <begin position="214"/>
        <end position="235"/>
    </location>
</feature>
<keyword evidence="11" id="KW-1185">Reference proteome</keyword>
<organism evidence="10 11">
    <name type="scientific">Prauserella halophila</name>
    <dbReference type="NCBI Taxonomy" id="185641"/>
    <lineage>
        <taxon>Bacteria</taxon>
        <taxon>Bacillati</taxon>
        <taxon>Actinomycetota</taxon>
        <taxon>Actinomycetes</taxon>
        <taxon>Pseudonocardiales</taxon>
        <taxon>Pseudonocardiaceae</taxon>
        <taxon>Prauserella</taxon>
    </lineage>
</organism>
<evidence type="ECO:0000313" key="10">
    <source>
        <dbReference type="EMBL" id="GAA1223633.1"/>
    </source>
</evidence>
<feature type="transmembrane region" description="Helical" evidence="9">
    <location>
        <begin position="185"/>
        <end position="202"/>
    </location>
</feature>
<name>A0ABP4GJB1_9PSEU</name>
<evidence type="ECO:0000256" key="1">
    <source>
        <dbReference type="ARBA" id="ARBA00004651"/>
    </source>
</evidence>
<evidence type="ECO:0000256" key="5">
    <source>
        <dbReference type="ARBA" id="ARBA00022692"/>
    </source>
</evidence>
<feature type="region of interest" description="Disordered" evidence="8">
    <location>
        <begin position="516"/>
        <end position="577"/>
    </location>
</feature>
<keyword evidence="3" id="KW-0813">Transport</keyword>
<evidence type="ECO:0000256" key="7">
    <source>
        <dbReference type="ARBA" id="ARBA00023136"/>
    </source>
</evidence>
<evidence type="ECO:0000256" key="3">
    <source>
        <dbReference type="ARBA" id="ARBA00022448"/>
    </source>
</evidence>
<feature type="compositionally biased region" description="Basic residues" evidence="8">
    <location>
        <begin position="1"/>
        <end position="14"/>
    </location>
</feature>
<sequence length="577" mass="59678">MMSKKTSRGARSRRMIPASSEQPEDEWLPLGQLATFGLQHVLTMYGGLIAVPLIIGGAAGLSPERTAVLVTASLFIGGLATVLQSVGLPFLGSKLPLVQGVSFASVATMVAILAGPGNDLATVAGSIVAASILGFVVAPFFARIIRFFPPVVTGVVITAIGLTLVPVAANWAMGGDSESEDYGSLANIGLAFLTLAIILLLSKVGSATLSRLSILLGLVGGTVVGAFLGLTDFSGVGTGSPIAAPEFLAFGVPTFDIASIISMTIVILVIKTETAADIIAVGEIIGTPVDRRRIANGLRADMLSSAAAPLFGSFTQSAFAQNVGLVALTGVKSRFVVASSGVIMIALGLLPIFGQVISAIPMPVLGGAGVVLFGTVTGSGIRNLRSVSYDGNMNLIIVSTSLAFAMIPVVKEDFYHHFPEWFQTIFHSGISSAAIMAVLLNLLFNELTAGNSRNPSVFAAKPVRVLSPSDLRDLREGDVFVDGRFVDCDGEEVPLVPDDKLEEVRAKIECGDITDTSQVPGVLASDGDEPPAPHPAGDVGDARLSGEAGTTQEAGAVREAAHARREPRGHGTAERQD</sequence>
<dbReference type="Proteomes" id="UP001500653">
    <property type="component" value="Unassembled WGS sequence"/>
</dbReference>
<feature type="transmembrane region" description="Helical" evidence="9">
    <location>
        <begin position="95"/>
        <end position="114"/>
    </location>
</feature>
<dbReference type="NCBIfam" id="TIGR00801">
    <property type="entry name" value="ncs2"/>
    <property type="match status" value="1"/>
</dbReference>
<evidence type="ECO:0000256" key="4">
    <source>
        <dbReference type="ARBA" id="ARBA00022475"/>
    </source>
</evidence>
<feature type="region of interest" description="Disordered" evidence="8">
    <location>
        <begin position="1"/>
        <end position="23"/>
    </location>
</feature>
<dbReference type="EMBL" id="BAAALN010000001">
    <property type="protein sequence ID" value="GAA1223633.1"/>
    <property type="molecule type" value="Genomic_DNA"/>
</dbReference>
<dbReference type="PROSITE" id="PS01116">
    <property type="entry name" value="XANTH_URACIL_PERMASE"/>
    <property type="match status" value="1"/>
</dbReference>
<dbReference type="NCBIfam" id="TIGR03173">
    <property type="entry name" value="pbuX"/>
    <property type="match status" value="1"/>
</dbReference>
<evidence type="ECO:0000256" key="8">
    <source>
        <dbReference type="SAM" id="MobiDB-lite"/>
    </source>
</evidence>
<feature type="transmembrane region" description="Helical" evidence="9">
    <location>
        <begin position="335"/>
        <end position="354"/>
    </location>
</feature>
<comment type="similarity">
    <text evidence="2">Belongs to the nucleobase:cation symporter-2 (NCS2) (TC 2.A.40) family.</text>
</comment>
<keyword evidence="5 9" id="KW-0812">Transmembrane</keyword>
<feature type="compositionally biased region" description="Basic and acidic residues" evidence="8">
    <location>
        <begin position="559"/>
        <end position="577"/>
    </location>
</feature>
<protein>
    <submittedName>
        <fullName evidence="10">Nucleobase:cation symporter-2 family protein</fullName>
    </submittedName>
</protein>
<evidence type="ECO:0000256" key="9">
    <source>
        <dbReference type="SAM" id="Phobius"/>
    </source>
</evidence>
<proteinExistence type="inferred from homology"/>
<feature type="transmembrane region" description="Helical" evidence="9">
    <location>
        <begin position="247"/>
        <end position="270"/>
    </location>
</feature>